<dbReference type="Pfam" id="PF11559">
    <property type="entry name" value="ADIP"/>
    <property type="match status" value="1"/>
</dbReference>
<dbReference type="GO" id="GO:0035735">
    <property type="term" value="P:intraciliary transport involved in cilium assembly"/>
    <property type="evidence" value="ECO:0007669"/>
    <property type="project" value="TreeGrafter"/>
</dbReference>
<evidence type="ECO:0000256" key="5">
    <source>
        <dbReference type="ARBA" id="ARBA00022889"/>
    </source>
</evidence>
<dbReference type="PANTHER" id="PTHR46507:SF4">
    <property type="entry name" value="SSX FAMILY MEMBER 2 INTERACTING PROTEIN"/>
    <property type="match status" value="1"/>
</dbReference>
<feature type="coiled-coil region" evidence="9">
    <location>
        <begin position="109"/>
        <end position="143"/>
    </location>
</feature>
<feature type="compositionally biased region" description="Polar residues" evidence="10">
    <location>
        <begin position="768"/>
        <end position="777"/>
    </location>
</feature>
<protein>
    <submittedName>
        <fullName evidence="11">Uncharacterized protein</fullName>
    </submittedName>
</protein>
<evidence type="ECO:0000313" key="12">
    <source>
        <dbReference type="Proteomes" id="UP000187455"/>
    </source>
</evidence>
<dbReference type="STRING" id="133383.A0A1R0H2T9"/>
<sequence>MNATYYSEEPFGEGSISEDDRLYGEKMIDKEVEESAYSGSFPIERTSYLKEKSSMNERSDLYLTLQYINQELLAMNVPCPIRLSTSIEDLEDSQRVNSLEFHEDLSSRLRRTMQECDYLSEKIENLKDKLDSSERKEAALYSRNLALNSSVNKAEITSRKATTELAGVRSASESNKSQFVHEVKRKEQEMMKIKERMQKIIVDKHKASKVKVELVKNSQGLLSPYTRSDELKATFGMKSSKADLTELSNLESDFDPSKDSALDKFKSIIKKVKDLIEDFNSNAFEEERNSLIEENKRNETSLKDQIKNLNDSVSELEKNLDSKEEEISKVRLENDSVHEINESAKKENIKLQQEIGNCGQIIDDKDRIIEQLKSKLGEQQHTILKVMQAISPLLSSGNSLEESVEEIINQKNQLEIDKIQLKNDKSQFMNAVLEMGKERTEVEKLRQKLKMHQINSNTAEFLSTLPPTPSWLKNVDLSLPTPVIHKNLQNLMENTPISSMHTLRNRAKNSPTPGSTEYINNLAGQTSDNRTNGSYLRSSELSNNEANSFKNEFIGNNSCELYNCDHNNRVGCKKSSRSFSDQEINGNEFSAREYEIYTKERTRDTSTDNSKISAKSYDDINGFANKDYERNEYSYRNDNNHRKTFISNPSSSETMNNLDHNSLHKYVLKDDDMMERDQQDYTKEMRGSGNFEADNGNMLDPLEGEINPFIDKETVKLRNPARKPLSPEVIKSGFRSSQNETRFEENSSNSSENRFKRGENGSVPSMGKVQSLNSSAAATPPLSLLRNRPSLLSTRNQNTPKIPFSTQKLQSSVVTGTPKTISKPKHKLCSRPGCAAHHIHYHEDGTAKEVVVHELKPPVPKFQKTPR</sequence>
<keyword evidence="7 9" id="KW-0175">Coiled coil</keyword>
<evidence type="ECO:0000256" key="9">
    <source>
        <dbReference type="SAM" id="Coils"/>
    </source>
</evidence>
<dbReference type="OrthoDB" id="312015at2759"/>
<dbReference type="GO" id="GO:0036064">
    <property type="term" value="C:ciliary basal body"/>
    <property type="evidence" value="ECO:0007669"/>
    <property type="project" value="TreeGrafter"/>
</dbReference>
<evidence type="ECO:0000256" key="6">
    <source>
        <dbReference type="ARBA" id="ARBA00022949"/>
    </source>
</evidence>
<keyword evidence="4" id="KW-0963">Cytoplasm</keyword>
<feature type="coiled-coil region" evidence="9">
    <location>
        <begin position="292"/>
        <end position="354"/>
    </location>
</feature>
<reference evidence="11 12" key="1">
    <citation type="journal article" date="2016" name="Mol. Biol. Evol.">
        <title>Genome-Wide Survey of Gut Fungi (Harpellales) Reveals the First Horizontally Transferred Ubiquitin Gene from a Mosquito Host.</title>
        <authorList>
            <person name="Wang Y."/>
            <person name="White M.M."/>
            <person name="Kvist S."/>
            <person name="Moncalvo J.M."/>
        </authorList>
    </citation>
    <scope>NUCLEOTIDE SEQUENCE [LARGE SCALE GENOMIC DNA]</scope>
    <source>
        <strain evidence="11 12">ALG-7-W6</strain>
    </source>
</reference>
<dbReference type="InterPro" id="IPR021622">
    <property type="entry name" value="Afadin/alpha-actinin-bd"/>
</dbReference>
<evidence type="ECO:0000313" key="11">
    <source>
        <dbReference type="EMBL" id="OLY83474.1"/>
    </source>
</evidence>
<organism evidence="11 12">
    <name type="scientific">Smittium mucronatum</name>
    <dbReference type="NCBI Taxonomy" id="133383"/>
    <lineage>
        <taxon>Eukaryota</taxon>
        <taxon>Fungi</taxon>
        <taxon>Fungi incertae sedis</taxon>
        <taxon>Zoopagomycota</taxon>
        <taxon>Kickxellomycotina</taxon>
        <taxon>Harpellomycetes</taxon>
        <taxon>Harpellales</taxon>
        <taxon>Legeriomycetaceae</taxon>
        <taxon>Smittium</taxon>
    </lineage>
</organism>
<proteinExistence type="inferred from homology"/>
<evidence type="ECO:0000256" key="4">
    <source>
        <dbReference type="ARBA" id="ARBA00022490"/>
    </source>
</evidence>
<feature type="coiled-coil region" evidence="9">
    <location>
        <begin position="397"/>
        <end position="455"/>
    </location>
</feature>
<dbReference type="GO" id="GO:0007155">
    <property type="term" value="P:cell adhesion"/>
    <property type="evidence" value="ECO:0007669"/>
    <property type="project" value="UniProtKB-KW"/>
</dbReference>
<name>A0A1R0H2T9_9FUNG</name>
<evidence type="ECO:0000256" key="8">
    <source>
        <dbReference type="ARBA" id="ARBA00023212"/>
    </source>
</evidence>
<dbReference type="PANTHER" id="PTHR46507">
    <property type="entry name" value="AFADIN- AND ALPHA-ACTININ-BINDING PROTEIN"/>
    <property type="match status" value="1"/>
</dbReference>
<evidence type="ECO:0000256" key="1">
    <source>
        <dbReference type="ARBA" id="ARBA00004282"/>
    </source>
</evidence>
<keyword evidence="6" id="KW-0965">Cell junction</keyword>
<keyword evidence="12" id="KW-1185">Reference proteome</keyword>
<evidence type="ECO:0000256" key="3">
    <source>
        <dbReference type="ARBA" id="ARBA00009291"/>
    </source>
</evidence>
<keyword evidence="5" id="KW-0130">Cell adhesion</keyword>
<dbReference type="AlphaFoldDB" id="A0A1R0H2T9"/>
<gene>
    <name evidence="11" type="ORF">AYI68_g2385</name>
</gene>
<dbReference type="InterPro" id="IPR052300">
    <property type="entry name" value="Adhesion_Centrosome_assoc"/>
</dbReference>
<feature type="coiled-coil region" evidence="9">
    <location>
        <begin position="176"/>
        <end position="203"/>
    </location>
</feature>
<evidence type="ECO:0000256" key="10">
    <source>
        <dbReference type="SAM" id="MobiDB-lite"/>
    </source>
</evidence>
<evidence type="ECO:0000256" key="2">
    <source>
        <dbReference type="ARBA" id="ARBA00004300"/>
    </source>
</evidence>
<comment type="subcellular location">
    <subcellularLocation>
        <location evidence="1">Cell junction</location>
    </subcellularLocation>
    <subcellularLocation>
        <location evidence="2">Cytoplasm</location>
        <location evidence="2">Cytoskeleton</location>
        <location evidence="2">Microtubule organizing center</location>
        <location evidence="2">Centrosome</location>
    </subcellularLocation>
</comment>
<dbReference type="Proteomes" id="UP000187455">
    <property type="component" value="Unassembled WGS sequence"/>
</dbReference>
<evidence type="ECO:0000256" key="7">
    <source>
        <dbReference type="ARBA" id="ARBA00023054"/>
    </source>
</evidence>
<comment type="similarity">
    <text evidence="3">Belongs to the ADIP family.</text>
</comment>
<accession>A0A1R0H2T9</accession>
<keyword evidence="8" id="KW-0206">Cytoskeleton</keyword>
<feature type="region of interest" description="Disordered" evidence="10">
    <location>
        <begin position="718"/>
        <end position="780"/>
    </location>
</feature>
<comment type="caution">
    <text evidence="11">The sequence shown here is derived from an EMBL/GenBank/DDBJ whole genome shotgun (WGS) entry which is preliminary data.</text>
</comment>
<dbReference type="EMBL" id="LSSL01000884">
    <property type="protein sequence ID" value="OLY83474.1"/>
    <property type="molecule type" value="Genomic_DNA"/>
</dbReference>